<dbReference type="AlphaFoldDB" id="A0A267MBB0"/>
<keyword evidence="2" id="KW-1185">Reference proteome</keyword>
<organism evidence="1 2">
    <name type="scientific">Anaeromicrobium sediminis</name>
    <dbReference type="NCBI Taxonomy" id="1478221"/>
    <lineage>
        <taxon>Bacteria</taxon>
        <taxon>Bacillati</taxon>
        <taxon>Bacillota</taxon>
        <taxon>Clostridia</taxon>
        <taxon>Peptostreptococcales</taxon>
        <taxon>Thermotaleaceae</taxon>
        <taxon>Anaeromicrobium</taxon>
    </lineage>
</organism>
<evidence type="ECO:0000313" key="1">
    <source>
        <dbReference type="EMBL" id="PAB56737.1"/>
    </source>
</evidence>
<evidence type="ECO:0000313" key="2">
    <source>
        <dbReference type="Proteomes" id="UP000216024"/>
    </source>
</evidence>
<dbReference type="EMBL" id="NIBG01000032">
    <property type="protein sequence ID" value="PAB56737.1"/>
    <property type="molecule type" value="Genomic_DNA"/>
</dbReference>
<protein>
    <recommendedName>
        <fullName evidence="3">Lipoprotein</fullName>
    </recommendedName>
</protein>
<proteinExistence type="predicted"/>
<gene>
    <name evidence="1" type="ORF">CCE28_20525</name>
</gene>
<dbReference type="Proteomes" id="UP000216024">
    <property type="component" value="Unassembled WGS sequence"/>
</dbReference>
<dbReference type="OrthoDB" id="2622315at2"/>
<name>A0A267MBB0_9FIRM</name>
<sequence length="199" mass="22344">MKKGLVGIVILIFIISSFAGCTTKEKKQEALEKKIFSIEDVKILGVNIDMKKVDVENLLGEPIKVEKIYDEVWEGELIKNYYDFGYVEFDPMGVGQHTVGQIIIKDEKINGPRNIKIGDTFESVINKFPYESTGTIDEVGNKFIYGAYYENGGFISYDEKNNPVAITYSYGQGGFGTYTLNFKLDNGKVKEIGLSVMNI</sequence>
<dbReference type="RefSeq" id="WP_095135901.1">
    <property type="nucleotide sequence ID" value="NZ_NIBG01000032.1"/>
</dbReference>
<reference evidence="1 2" key="1">
    <citation type="submission" date="2017-06" db="EMBL/GenBank/DDBJ databases">
        <title>Draft genome sequence of anaerobic fermentative bacterium Anaeromicrobium sediminis DY2726D isolated from West Pacific Ocean sediments.</title>
        <authorList>
            <person name="Zeng X."/>
        </authorList>
    </citation>
    <scope>NUCLEOTIDE SEQUENCE [LARGE SCALE GENOMIC DNA]</scope>
    <source>
        <strain evidence="1 2">DY2726D</strain>
    </source>
</reference>
<evidence type="ECO:0008006" key="3">
    <source>
        <dbReference type="Google" id="ProtNLM"/>
    </source>
</evidence>
<accession>A0A267MBB0</accession>
<dbReference type="PROSITE" id="PS51257">
    <property type="entry name" value="PROKAR_LIPOPROTEIN"/>
    <property type="match status" value="1"/>
</dbReference>
<comment type="caution">
    <text evidence="1">The sequence shown here is derived from an EMBL/GenBank/DDBJ whole genome shotgun (WGS) entry which is preliminary data.</text>
</comment>